<feature type="domain" description="B box-type" evidence="6">
    <location>
        <begin position="179"/>
        <end position="222"/>
    </location>
</feature>
<evidence type="ECO:0000256" key="4">
    <source>
        <dbReference type="PROSITE-ProRule" id="PRU00024"/>
    </source>
</evidence>
<accession>A0A820FLR5</accession>
<proteinExistence type="predicted"/>
<reference evidence="7" key="1">
    <citation type="submission" date="2021-02" db="EMBL/GenBank/DDBJ databases">
        <authorList>
            <person name="Nowell W R."/>
        </authorList>
    </citation>
    <scope>NUCLEOTIDE SEQUENCE</scope>
</reference>
<feature type="domain" description="RING-type" evidence="5">
    <location>
        <begin position="30"/>
        <end position="74"/>
    </location>
</feature>
<evidence type="ECO:0000313" key="7">
    <source>
        <dbReference type="EMBL" id="CAF4265236.1"/>
    </source>
</evidence>
<dbReference type="SMART" id="SM00184">
    <property type="entry name" value="RING"/>
    <property type="match status" value="1"/>
</dbReference>
<dbReference type="PROSITE" id="PS50089">
    <property type="entry name" value="ZF_RING_2"/>
    <property type="match status" value="1"/>
</dbReference>
<dbReference type="InterPro" id="IPR013083">
    <property type="entry name" value="Znf_RING/FYVE/PHD"/>
</dbReference>
<dbReference type="InterPro" id="IPR001841">
    <property type="entry name" value="Znf_RING"/>
</dbReference>
<dbReference type="Proteomes" id="UP000663851">
    <property type="component" value="Unassembled WGS sequence"/>
</dbReference>
<dbReference type="SUPFAM" id="SSF57850">
    <property type="entry name" value="RING/U-box"/>
    <property type="match status" value="1"/>
</dbReference>
<evidence type="ECO:0000313" key="8">
    <source>
        <dbReference type="Proteomes" id="UP000663851"/>
    </source>
</evidence>
<dbReference type="SUPFAM" id="SSF57845">
    <property type="entry name" value="B-box zinc-binding domain"/>
    <property type="match status" value="1"/>
</dbReference>
<dbReference type="Pfam" id="PF00643">
    <property type="entry name" value="zf-B_box"/>
    <property type="match status" value="1"/>
</dbReference>
<evidence type="ECO:0000256" key="1">
    <source>
        <dbReference type="ARBA" id="ARBA00022723"/>
    </source>
</evidence>
<sequence>MMELENIPLEIDSNNENTILSSSLLDEITCAICLDIFEEPKRTSCLHVACRRCLEEYHHSCKNEMDIATCPQCRAPSILLPNGDASCLPPAIDKEQLIKIYRQKQDINSKHIGQCSLCQTDSINLYGRCFQCQENYCQTCYGYHGHFHPASSHLSRTFNEIRLLPNAPIELDEAISFTCSQQHHKRPLEFYCVKCCECLCSECLIDETKSHHRQQSHTIKLLSQVAQDNRYQLERLYVNKLKSIHKELNETIDFISKILDRDQRLFMIFDQLQKQEDKVNELDKLIQTLVNHAHDVHVVSYEKQAKDQLTDILHERPPRPRQGFLLNGLRFEPISTARYNCLMRNHSFILDSKRLMKIILPLEILPTVNDPIPQHVEHAYLDFIPIRNKIYSKPIIGYQVSYEQSDSALLRLFGSFIPQQIKQFTCSLYSYSYVNRQFVKEDTSEYLFNFPKQFENEIKQKSKQDTITYSDNDAQIVIIYDFKVDCLTIKQINLLFGLSINEKKKENFLGYDLQLTSIHIRLLANKQKLLICGLKSNNNKLICFVYDVNTLENLDTYSCYIGNNLKQILDVTICNDENIFICFQTIDRRLYMWCGKDYIEEIAFSGIELGENKCVIDRLALSQQMDILIAYRNMEQDDARTCFAISKYLMPYCDT</sequence>
<keyword evidence="3" id="KW-0862">Zinc</keyword>
<name>A0A820FLR5_9BILA</name>
<evidence type="ECO:0000256" key="3">
    <source>
        <dbReference type="ARBA" id="ARBA00022833"/>
    </source>
</evidence>
<dbReference type="InterPro" id="IPR000315">
    <property type="entry name" value="Znf_B-box"/>
</dbReference>
<gene>
    <name evidence="7" type="ORF">HFQ381_LOCUS11317</name>
</gene>
<evidence type="ECO:0000256" key="2">
    <source>
        <dbReference type="ARBA" id="ARBA00022771"/>
    </source>
</evidence>
<dbReference type="Gene3D" id="3.30.40.10">
    <property type="entry name" value="Zinc/RING finger domain, C3HC4 (zinc finger)"/>
    <property type="match status" value="1"/>
</dbReference>
<dbReference type="PANTHER" id="PTHR25462:SF296">
    <property type="entry name" value="MEIOTIC P26, ISOFORM F"/>
    <property type="match status" value="1"/>
</dbReference>
<dbReference type="EMBL" id="CAJOBO010000649">
    <property type="protein sequence ID" value="CAF4265236.1"/>
    <property type="molecule type" value="Genomic_DNA"/>
</dbReference>
<dbReference type="PROSITE" id="PS50119">
    <property type="entry name" value="ZF_BBOX"/>
    <property type="match status" value="1"/>
</dbReference>
<organism evidence="7 8">
    <name type="scientific">Rotaria socialis</name>
    <dbReference type="NCBI Taxonomy" id="392032"/>
    <lineage>
        <taxon>Eukaryota</taxon>
        <taxon>Metazoa</taxon>
        <taxon>Spiralia</taxon>
        <taxon>Gnathifera</taxon>
        <taxon>Rotifera</taxon>
        <taxon>Eurotatoria</taxon>
        <taxon>Bdelloidea</taxon>
        <taxon>Philodinida</taxon>
        <taxon>Philodinidae</taxon>
        <taxon>Rotaria</taxon>
    </lineage>
</organism>
<evidence type="ECO:0000259" key="6">
    <source>
        <dbReference type="PROSITE" id="PS50119"/>
    </source>
</evidence>
<evidence type="ECO:0000259" key="5">
    <source>
        <dbReference type="PROSITE" id="PS50089"/>
    </source>
</evidence>
<keyword evidence="1" id="KW-0479">Metal-binding</keyword>
<keyword evidence="2 4" id="KW-0863">Zinc-finger</keyword>
<dbReference type="InterPro" id="IPR047153">
    <property type="entry name" value="TRIM45/56/19-like"/>
</dbReference>
<dbReference type="Gene3D" id="3.30.160.60">
    <property type="entry name" value="Classic Zinc Finger"/>
    <property type="match status" value="1"/>
</dbReference>
<dbReference type="AlphaFoldDB" id="A0A820FLR5"/>
<protein>
    <submittedName>
        <fullName evidence="7">Uncharacterized protein</fullName>
    </submittedName>
</protein>
<comment type="caution">
    <text evidence="7">The sequence shown here is derived from an EMBL/GenBank/DDBJ whole genome shotgun (WGS) entry which is preliminary data.</text>
</comment>
<dbReference type="GO" id="GO:0008270">
    <property type="term" value="F:zinc ion binding"/>
    <property type="evidence" value="ECO:0007669"/>
    <property type="project" value="UniProtKB-KW"/>
</dbReference>
<dbReference type="PANTHER" id="PTHR25462">
    <property type="entry name" value="BONUS, ISOFORM C-RELATED"/>
    <property type="match status" value="1"/>
</dbReference>